<comment type="caution">
    <text evidence="4">The sequence shown here is derived from an EMBL/GenBank/DDBJ whole genome shotgun (WGS) entry which is preliminary data.</text>
</comment>
<dbReference type="Pfam" id="PF13649">
    <property type="entry name" value="Methyltransf_25"/>
    <property type="match status" value="1"/>
</dbReference>
<dbReference type="Proteomes" id="UP001370100">
    <property type="component" value="Unassembled WGS sequence"/>
</dbReference>
<dbReference type="PANTHER" id="PTHR43861">
    <property type="entry name" value="TRANS-ACONITATE 2-METHYLTRANSFERASE-RELATED"/>
    <property type="match status" value="1"/>
</dbReference>
<reference evidence="4 5" key="1">
    <citation type="submission" date="2024-03" db="EMBL/GenBank/DDBJ databases">
        <title>Actinomycetospora sp. OC33-EN06, a novel actinomycete isolated from wild orchid (Aerides multiflora).</title>
        <authorList>
            <person name="Suriyachadkun C."/>
        </authorList>
    </citation>
    <scope>NUCLEOTIDE SEQUENCE [LARGE SCALE GENOMIC DNA]</scope>
    <source>
        <strain evidence="4 5">OC33-EN06</strain>
    </source>
</reference>
<evidence type="ECO:0000259" key="3">
    <source>
        <dbReference type="Pfam" id="PF13649"/>
    </source>
</evidence>
<dbReference type="CDD" id="cd02440">
    <property type="entry name" value="AdoMet_MTases"/>
    <property type="match status" value="1"/>
</dbReference>
<dbReference type="SUPFAM" id="SSF53335">
    <property type="entry name" value="S-adenosyl-L-methionine-dependent methyltransferases"/>
    <property type="match status" value="1"/>
</dbReference>
<protein>
    <submittedName>
        <fullName evidence="4">Methyltransferase domain-containing protein</fullName>
    </submittedName>
</protein>
<dbReference type="RefSeq" id="WP_337714780.1">
    <property type="nucleotide sequence ID" value="NZ_JBBEGL010000004.1"/>
</dbReference>
<dbReference type="Gene3D" id="3.40.50.150">
    <property type="entry name" value="Vaccinia Virus protein VP39"/>
    <property type="match status" value="1"/>
</dbReference>
<dbReference type="GO" id="GO:0032259">
    <property type="term" value="P:methylation"/>
    <property type="evidence" value="ECO:0007669"/>
    <property type="project" value="UniProtKB-KW"/>
</dbReference>
<sequence>MRDEDWLADVESSYDTVAESYAELVRGALDGHAYLMSALSLFAEQVTACGGGLVADVGCGPGEVAARLDALGLDVLGIDLSPRMVDIARRRHPSPRFEVGSMTDMQLATGSLAGVLAWQSLIHVPDEAVPAVISGFHDAVRPGGRLQLLFHAGEGSWVKTEGYGGHPMNVRVHRRQPDEVATVLGVGGFEVEAQTVLDPGGEAPQAILSARRLP</sequence>
<name>A0ABU8N7D6_9PSEU</name>
<evidence type="ECO:0000313" key="4">
    <source>
        <dbReference type="EMBL" id="MEJ2888317.1"/>
    </source>
</evidence>
<dbReference type="PANTHER" id="PTHR43861:SF1">
    <property type="entry name" value="TRANS-ACONITATE 2-METHYLTRANSFERASE"/>
    <property type="match status" value="1"/>
</dbReference>
<keyword evidence="1 4" id="KW-0489">Methyltransferase</keyword>
<feature type="domain" description="Methyltransferase" evidence="3">
    <location>
        <begin position="54"/>
        <end position="144"/>
    </location>
</feature>
<keyword evidence="5" id="KW-1185">Reference proteome</keyword>
<dbReference type="EMBL" id="JBBEGL010000004">
    <property type="protein sequence ID" value="MEJ2888317.1"/>
    <property type="molecule type" value="Genomic_DNA"/>
</dbReference>
<organism evidence="4 5">
    <name type="scientific">Actinomycetospora aeridis</name>
    <dbReference type="NCBI Taxonomy" id="3129231"/>
    <lineage>
        <taxon>Bacteria</taxon>
        <taxon>Bacillati</taxon>
        <taxon>Actinomycetota</taxon>
        <taxon>Actinomycetes</taxon>
        <taxon>Pseudonocardiales</taxon>
        <taxon>Pseudonocardiaceae</taxon>
        <taxon>Actinomycetospora</taxon>
    </lineage>
</organism>
<accession>A0ABU8N7D6</accession>
<dbReference type="GO" id="GO:0008168">
    <property type="term" value="F:methyltransferase activity"/>
    <property type="evidence" value="ECO:0007669"/>
    <property type="project" value="UniProtKB-KW"/>
</dbReference>
<evidence type="ECO:0000256" key="2">
    <source>
        <dbReference type="ARBA" id="ARBA00022679"/>
    </source>
</evidence>
<dbReference type="InterPro" id="IPR041698">
    <property type="entry name" value="Methyltransf_25"/>
</dbReference>
<gene>
    <name evidence="4" type="ORF">WCD41_17790</name>
</gene>
<dbReference type="InterPro" id="IPR029063">
    <property type="entry name" value="SAM-dependent_MTases_sf"/>
</dbReference>
<evidence type="ECO:0000313" key="5">
    <source>
        <dbReference type="Proteomes" id="UP001370100"/>
    </source>
</evidence>
<proteinExistence type="predicted"/>
<evidence type="ECO:0000256" key="1">
    <source>
        <dbReference type="ARBA" id="ARBA00022603"/>
    </source>
</evidence>
<keyword evidence="2" id="KW-0808">Transferase</keyword>